<keyword evidence="3" id="KW-1185">Reference proteome</keyword>
<evidence type="ECO:0000256" key="1">
    <source>
        <dbReference type="SAM" id="MobiDB-lite"/>
    </source>
</evidence>
<evidence type="ECO:0000313" key="2">
    <source>
        <dbReference type="EnsemblPlants" id="Kaladp0035s0025.1.v1.1"/>
    </source>
</evidence>
<evidence type="ECO:0000313" key="3">
    <source>
        <dbReference type="Proteomes" id="UP000594263"/>
    </source>
</evidence>
<organism evidence="2 3">
    <name type="scientific">Kalanchoe fedtschenkoi</name>
    <name type="common">Lavender scallops</name>
    <name type="synonym">South American air plant</name>
    <dbReference type="NCBI Taxonomy" id="63787"/>
    <lineage>
        <taxon>Eukaryota</taxon>
        <taxon>Viridiplantae</taxon>
        <taxon>Streptophyta</taxon>
        <taxon>Embryophyta</taxon>
        <taxon>Tracheophyta</taxon>
        <taxon>Spermatophyta</taxon>
        <taxon>Magnoliopsida</taxon>
        <taxon>eudicotyledons</taxon>
        <taxon>Gunneridae</taxon>
        <taxon>Pentapetalae</taxon>
        <taxon>Saxifragales</taxon>
        <taxon>Crassulaceae</taxon>
        <taxon>Kalanchoe</taxon>
    </lineage>
</organism>
<dbReference type="Proteomes" id="UP000594263">
    <property type="component" value="Unplaced"/>
</dbReference>
<accession>A0A7N0TEV9</accession>
<dbReference type="AlphaFoldDB" id="A0A7N0TEV9"/>
<proteinExistence type="predicted"/>
<dbReference type="EnsemblPlants" id="Kaladp0035s0025.1.v1.1">
    <property type="protein sequence ID" value="Kaladp0035s0025.1.v1.1"/>
    <property type="gene ID" value="Kaladp0035s0025.v1.1"/>
</dbReference>
<reference evidence="2" key="1">
    <citation type="submission" date="2021-01" db="UniProtKB">
        <authorList>
            <consortium name="EnsemblPlants"/>
        </authorList>
    </citation>
    <scope>IDENTIFICATION</scope>
</reference>
<dbReference type="Gramene" id="Kaladp0035s0025.1.v1.1">
    <property type="protein sequence ID" value="Kaladp0035s0025.1.v1.1"/>
    <property type="gene ID" value="Kaladp0035s0025.v1.1"/>
</dbReference>
<sequence length="225" mass="25170">MRHVRTISQHWRHDIQNRKNSSLHTQTSSSVILATQRVGQLVALPSCLPSPRTQPPHLLSLNLDKALTKRGLLLWPCSASLLLHFPGGRRRQVVLHPRTLFRSSRDRARENASLRRLESIYLSPFVKTSTWLQLSSLSPRSIMPFSLHNIWLASSNQPGSARHVSVPASDLPCLATTPSLSWTLTKLYAQFSLRPCAQCSPRSRAPTPSVPSSPSVQLVKRPMLT</sequence>
<protein>
    <submittedName>
        <fullName evidence="2">Uncharacterized protein</fullName>
    </submittedName>
</protein>
<name>A0A7N0TEV9_KALFE</name>
<feature type="compositionally biased region" description="Low complexity" evidence="1">
    <location>
        <begin position="200"/>
        <end position="216"/>
    </location>
</feature>
<feature type="region of interest" description="Disordered" evidence="1">
    <location>
        <begin position="200"/>
        <end position="225"/>
    </location>
</feature>